<dbReference type="NCBIfam" id="TIGR02532">
    <property type="entry name" value="IV_pilin_GFxxxE"/>
    <property type="match status" value="1"/>
</dbReference>
<evidence type="ECO:0000313" key="3">
    <source>
        <dbReference type="Proteomes" id="UP000178116"/>
    </source>
</evidence>
<keyword evidence="1" id="KW-0472">Membrane</keyword>
<keyword evidence="1" id="KW-0812">Transmembrane</keyword>
<sequence>MKIKNQKGFTLIELMVVISVISLLSSVVLTSLNSARLKARYAKSRVELDQFIKAAVIAQGEGAKRLQDITGSGCSDCPCRGQDIRNIPTNDPCFTSWVNVLTTIQNATAGTVSGIDRMTRDPWGSPYNLDENEKESGPTDCRLDTVRSVGPNGIREDESCTGAWDDLCFVIPHSSPCP</sequence>
<reference evidence="2 3" key="1">
    <citation type="journal article" date="2016" name="Nat. Commun.">
        <title>Thousands of microbial genomes shed light on interconnected biogeochemical processes in an aquifer system.</title>
        <authorList>
            <person name="Anantharaman K."/>
            <person name="Brown C.T."/>
            <person name="Hug L.A."/>
            <person name="Sharon I."/>
            <person name="Castelle C.J."/>
            <person name="Probst A.J."/>
            <person name="Thomas B.C."/>
            <person name="Singh A."/>
            <person name="Wilkins M.J."/>
            <person name="Karaoz U."/>
            <person name="Brodie E.L."/>
            <person name="Williams K.H."/>
            <person name="Hubbard S.S."/>
            <person name="Banfield J.F."/>
        </authorList>
    </citation>
    <scope>NUCLEOTIDE SEQUENCE [LARGE SCALE GENOMIC DNA]</scope>
</reference>
<dbReference type="PROSITE" id="PS00409">
    <property type="entry name" value="PROKAR_NTER_METHYL"/>
    <property type="match status" value="1"/>
</dbReference>
<evidence type="ECO:0000313" key="2">
    <source>
        <dbReference type="EMBL" id="OHA15522.1"/>
    </source>
</evidence>
<evidence type="ECO:0000256" key="1">
    <source>
        <dbReference type="SAM" id="Phobius"/>
    </source>
</evidence>
<evidence type="ECO:0008006" key="4">
    <source>
        <dbReference type="Google" id="ProtNLM"/>
    </source>
</evidence>
<dbReference type="AlphaFoldDB" id="A0A1G2LXC6"/>
<dbReference type="Proteomes" id="UP000178116">
    <property type="component" value="Unassembled WGS sequence"/>
</dbReference>
<accession>A0A1G2LXC6</accession>
<protein>
    <recommendedName>
        <fullName evidence="4">Type II secretion system protein GspG C-terminal domain-containing protein</fullName>
    </recommendedName>
</protein>
<dbReference type="Gene3D" id="3.30.700.10">
    <property type="entry name" value="Glycoprotein, Type 4 Pilin"/>
    <property type="match status" value="1"/>
</dbReference>
<dbReference type="InterPro" id="IPR045584">
    <property type="entry name" value="Pilin-like"/>
</dbReference>
<comment type="caution">
    <text evidence="2">The sequence shown here is derived from an EMBL/GenBank/DDBJ whole genome shotgun (WGS) entry which is preliminary data.</text>
</comment>
<proteinExistence type="predicted"/>
<feature type="transmembrane region" description="Helical" evidence="1">
    <location>
        <begin position="12"/>
        <end position="35"/>
    </location>
</feature>
<organism evidence="2 3">
    <name type="scientific">Candidatus Tagabacteria bacterium RIFCSPLOWO2_01_FULL_42_9</name>
    <dbReference type="NCBI Taxonomy" id="1802296"/>
    <lineage>
        <taxon>Bacteria</taxon>
        <taxon>Candidatus Tagaibacteriota</taxon>
    </lineage>
</organism>
<gene>
    <name evidence="2" type="ORF">A3A10_00790</name>
</gene>
<dbReference type="EMBL" id="MHRA01000019">
    <property type="protein sequence ID" value="OHA15522.1"/>
    <property type="molecule type" value="Genomic_DNA"/>
</dbReference>
<dbReference type="SUPFAM" id="SSF54523">
    <property type="entry name" value="Pili subunits"/>
    <property type="match status" value="1"/>
</dbReference>
<keyword evidence="1" id="KW-1133">Transmembrane helix</keyword>
<dbReference type="Pfam" id="PF07963">
    <property type="entry name" value="N_methyl"/>
    <property type="match status" value="1"/>
</dbReference>
<dbReference type="InterPro" id="IPR012902">
    <property type="entry name" value="N_methyl_site"/>
</dbReference>
<name>A0A1G2LXC6_9BACT</name>